<dbReference type="GO" id="GO:0006020">
    <property type="term" value="P:inositol metabolic process"/>
    <property type="evidence" value="ECO:0007669"/>
    <property type="project" value="TreeGrafter"/>
</dbReference>
<dbReference type="PROSITE" id="PS00629">
    <property type="entry name" value="IMP_1"/>
    <property type="match status" value="1"/>
</dbReference>
<feature type="binding site" evidence="5">
    <location>
        <position position="210"/>
    </location>
    <ligand>
        <name>Mg(2+)</name>
        <dbReference type="ChEBI" id="CHEBI:18420"/>
        <label>1</label>
        <note>catalytic</note>
    </ligand>
</feature>
<proteinExistence type="predicted"/>
<feature type="binding site" evidence="5">
    <location>
        <position position="85"/>
    </location>
    <ligand>
        <name>Mg(2+)</name>
        <dbReference type="ChEBI" id="CHEBI:18420"/>
        <label>1</label>
        <note>catalytic</note>
    </ligand>
</feature>
<dbReference type="RefSeq" id="WP_073065849.1">
    <property type="nucleotide sequence ID" value="NZ_FQUS01000016.1"/>
</dbReference>
<comment type="cofactor">
    <cofactor evidence="1 5">
        <name>Mg(2+)</name>
        <dbReference type="ChEBI" id="CHEBI:18420"/>
    </cofactor>
</comment>
<sequence>MKADLDHIHQSAIDIARQGGQHTLTYFKKSVDIERKSDDSPVTVADRKTESVMREAIEDLFPDHGIIGEEHGHTNASSPVQWILDPIDGTKSFIHGVPFYTTLIGIVVDDDPVVGIVYAPALDELCEAARGKGTRLNGTACSVRECETLSEATFLSTDVYTAAGSGYGDAFDTLIEKTRIHRTWGDAYGHMMVATGRADLMFDPELHIWDAAPLLPVLREAGGIFCDTDGQETIESGNGFSCSRSLLPEVLEVFNPDYS</sequence>
<accession>A0A1M5FYJ9</accession>
<evidence type="ECO:0000256" key="4">
    <source>
        <dbReference type="ARBA" id="ARBA00022842"/>
    </source>
</evidence>
<dbReference type="GO" id="GO:0008934">
    <property type="term" value="F:inositol monophosphate 1-phosphatase activity"/>
    <property type="evidence" value="ECO:0007669"/>
    <property type="project" value="TreeGrafter"/>
</dbReference>
<dbReference type="Gene3D" id="3.40.190.80">
    <property type="match status" value="1"/>
</dbReference>
<keyword evidence="7" id="KW-1185">Reference proteome</keyword>
<evidence type="ECO:0000256" key="2">
    <source>
        <dbReference type="ARBA" id="ARBA00022723"/>
    </source>
</evidence>
<feature type="binding site" evidence="5">
    <location>
        <position position="88"/>
    </location>
    <ligand>
        <name>Mg(2+)</name>
        <dbReference type="ChEBI" id="CHEBI:18420"/>
        <label>1</label>
        <note>catalytic</note>
    </ligand>
</feature>
<dbReference type="EMBL" id="FQUS01000016">
    <property type="protein sequence ID" value="SHF96605.1"/>
    <property type="molecule type" value="Genomic_DNA"/>
</dbReference>
<feature type="binding site" evidence="5">
    <location>
        <position position="87"/>
    </location>
    <ligand>
        <name>Mg(2+)</name>
        <dbReference type="ChEBI" id="CHEBI:18420"/>
        <label>1</label>
        <note>catalytic</note>
    </ligand>
</feature>
<dbReference type="InterPro" id="IPR020583">
    <property type="entry name" value="Inositol_monoP_metal-BS"/>
</dbReference>
<evidence type="ECO:0000313" key="6">
    <source>
        <dbReference type="EMBL" id="SHF96605.1"/>
    </source>
</evidence>
<dbReference type="AlphaFoldDB" id="A0A1M5FYJ9"/>
<dbReference type="PANTHER" id="PTHR20854:SF4">
    <property type="entry name" value="INOSITOL-1-MONOPHOSPHATASE-RELATED"/>
    <property type="match status" value="1"/>
</dbReference>
<dbReference type="Gene3D" id="3.30.540.10">
    <property type="entry name" value="Fructose-1,6-Bisphosphatase, subunit A, domain 1"/>
    <property type="match status" value="1"/>
</dbReference>
<dbReference type="FunFam" id="3.30.540.10:FF:000003">
    <property type="entry name" value="Inositol-1-monophosphatase"/>
    <property type="match status" value="1"/>
</dbReference>
<evidence type="ECO:0000256" key="5">
    <source>
        <dbReference type="PIRSR" id="PIRSR600760-2"/>
    </source>
</evidence>
<protein>
    <submittedName>
        <fullName evidence="6">Histidinol-phosphate phosphatase</fullName>
    </submittedName>
</protein>
<reference evidence="6 7" key="1">
    <citation type="submission" date="2016-11" db="EMBL/GenBank/DDBJ databases">
        <authorList>
            <person name="Jaros S."/>
            <person name="Januszkiewicz K."/>
            <person name="Wedrychowicz H."/>
        </authorList>
    </citation>
    <scope>NUCLEOTIDE SEQUENCE [LARGE SCALE GENOMIC DNA]</scope>
    <source>
        <strain evidence="6 7">DSM 21986</strain>
    </source>
</reference>
<dbReference type="Proteomes" id="UP000184041">
    <property type="component" value="Unassembled WGS sequence"/>
</dbReference>
<dbReference type="CDD" id="cd01641">
    <property type="entry name" value="Bacterial_IMPase_like_1"/>
    <property type="match status" value="1"/>
</dbReference>
<gene>
    <name evidence="6" type="ORF">SAMN05443144_11623</name>
</gene>
<dbReference type="SUPFAM" id="SSF56655">
    <property type="entry name" value="Carbohydrate phosphatase"/>
    <property type="match status" value="1"/>
</dbReference>
<dbReference type="GO" id="GO:0007165">
    <property type="term" value="P:signal transduction"/>
    <property type="evidence" value="ECO:0007669"/>
    <property type="project" value="TreeGrafter"/>
</dbReference>
<dbReference type="PRINTS" id="PR00377">
    <property type="entry name" value="IMPHPHTASES"/>
</dbReference>
<feature type="binding site" evidence="5">
    <location>
        <position position="69"/>
    </location>
    <ligand>
        <name>Mg(2+)</name>
        <dbReference type="ChEBI" id="CHEBI:18420"/>
        <label>1</label>
        <note>catalytic</note>
    </ligand>
</feature>
<keyword evidence="2 5" id="KW-0479">Metal-binding</keyword>
<dbReference type="InterPro" id="IPR000760">
    <property type="entry name" value="Inositol_monophosphatase-like"/>
</dbReference>
<name>A0A1M5FYJ9_9BACT</name>
<dbReference type="PANTHER" id="PTHR20854">
    <property type="entry name" value="INOSITOL MONOPHOSPHATASE"/>
    <property type="match status" value="1"/>
</dbReference>
<dbReference type="OrthoDB" id="9772456at2"/>
<dbReference type="Pfam" id="PF00459">
    <property type="entry name" value="Inositol_P"/>
    <property type="match status" value="1"/>
</dbReference>
<evidence type="ECO:0000313" key="7">
    <source>
        <dbReference type="Proteomes" id="UP000184041"/>
    </source>
</evidence>
<organism evidence="6 7">
    <name type="scientific">Fodinibius roseus</name>
    <dbReference type="NCBI Taxonomy" id="1194090"/>
    <lineage>
        <taxon>Bacteria</taxon>
        <taxon>Pseudomonadati</taxon>
        <taxon>Balneolota</taxon>
        <taxon>Balneolia</taxon>
        <taxon>Balneolales</taxon>
        <taxon>Balneolaceae</taxon>
        <taxon>Fodinibius</taxon>
    </lineage>
</organism>
<dbReference type="STRING" id="1194090.SAMN05443144_11623"/>
<keyword evidence="4 5" id="KW-0460">Magnesium</keyword>
<evidence type="ECO:0000256" key="1">
    <source>
        <dbReference type="ARBA" id="ARBA00001946"/>
    </source>
</evidence>
<keyword evidence="3" id="KW-0378">Hydrolase</keyword>
<dbReference type="GO" id="GO:0046872">
    <property type="term" value="F:metal ion binding"/>
    <property type="evidence" value="ECO:0007669"/>
    <property type="project" value="UniProtKB-KW"/>
</dbReference>
<evidence type="ECO:0000256" key="3">
    <source>
        <dbReference type="ARBA" id="ARBA00022801"/>
    </source>
</evidence>